<evidence type="ECO:0000313" key="1">
    <source>
        <dbReference type="EMBL" id="MBR8669439.1"/>
    </source>
</evidence>
<dbReference type="RefSeq" id="WP_162531751.1">
    <property type="nucleotide sequence ID" value="NZ_JAGTPX020000007.1"/>
</dbReference>
<organism evidence="1">
    <name type="scientific">Niallia circulans</name>
    <name type="common">Bacillus circulans</name>
    <dbReference type="NCBI Taxonomy" id="1397"/>
    <lineage>
        <taxon>Bacteria</taxon>
        <taxon>Bacillati</taxon>
        <taxon>Bacillota</taxon>
        <taxon>Bacilli</taxon>
        <taxon>Bacillales</taxon>
        <taxon>Bacillaceae</taxon>
        <taxon>Niallia</taxon>
    </lineage>
</organism>
<gene>
    <name evidence="1" type="ORF">KD144_07780</name>
</gene>
<name>A0A941GFV7_NIACI</name>
<sequence length="47" mass="4723">MEITSNSYLWILKASTSAQGNALGSIAAAAKKVVGGTGTLFGGKVRP</sequence>
<dbReference type="EMBL" id="JAGTPX010000006">
    <property type="protein sequence ID" value="MBR8669439.1"/>
    <property type="molecule type" value="Genomic_DNA"/>
</dbReference>
<comment type="caution">
    <text evidence="1">The sequence shown here is derived from an EMBL/GenBank/DDBJ whole genome shotgun (WGS) entry which is preliminary data.</text>
</comment>
<accession>A0A941GFV7</accession>
<dbReference type="AlphaFoldDB" id="A0A941GFV7"/>
<proteinExistence type="predicted"/>
<protein>
    <submittedName>
        <fullName evidence="1">Uncharacterized protein</fullName>
    </submittedName>
</protein>
<reference evidence="1" key="1">
    <citation type="submission" date="2021-04" db="EMBL/GenBank/DDBJ databases">
        <title>Genomic analysis of electroactive and textile dye degrading Bacillus circulans strain: DC10 isolated from constructed wetland-microbial fuel cells treating textile dye wastewaters.</title>
        <authorList>
            <person name="Patel D.U."/>
            <person name="Desai C.R."/>
        </authorList>
    </citation>
    <scope>NUCLEOTIDE SEQUENCE</scope>
    <source>
        <strain evidence="1">DC10</strain>
    </source>
</reference>